<accession>A0A6A6B8G3</accession>
<name>A0A6A6B8G3_9PEZI</name>
<dbReference type="GeneID" id="54300841"/>
<dbReference type="AlphaFoldDB" id="A0A6A6B8G3"/>
<keyword evidence="3" id="KW-1185">Reference proteome</keyword>
<dbReference type="Proteomes" id="UP000799438">
    <property type="component" value="Unassembled WGS sequence"/>
</dbReference>
<evidence type="ECO:0000256" key="1">
    <source>
        <dbReference type="SAM" id="MobiDB-lite"/>
    </source>
</evidence>
<feature type="compositionally biased region" description="Low complexity" evidence="1">
    <location>
        <begin position="38"/>
        <end position="51"/>
    </location>
</feature>
<reference evidence="2" key="1">
    <citation type="journal article" date="2020" name="Stud. Mycol.">
        <title>101 Dothideomycetes genomes: a test case for predicting lifestyles and emergence of pathogens.</title>
        <authorList>
            <person name="Haridas S."/>
            <person name="Albert R."/>
            <person name="Binder M."/>
            <person name="Bloem J."/>
            <person name="Labutti K."/>
            <person name="Salamov A."/>
            <person name="Andreopoulos B."/>
            <person name="Baker S."/>
            <person name="Barry K."/>
            <person name="Bills G."/>
            <person name="Bluhm B."/>
            <person name="Cannon C."/>
            <person name="Castanera R."/>
            <person name="Culley D."/>
            <person name="Daum C."/>
            <person name="Ezra D."/>
            <person name="Gonzalez J."/>
            <person name="Henrissat B."/>
            <person name="Kuo A."/>
            <person name="Liang C."/>
            <person name="Lipzen A."/>
            <person name="Lutzoni F."/>
            <person name="Magnuson J."/>
            <person name="Mondo S."/>
            <person name="Nolan M."/>
            <person name="Ohm R."/>
            <person name="Pangilinan J."/>
            <person name="Park H.-J."/>
            <person name="Ramirez L."/>
            <person name="Alfaro M."/>
            <person name="Sun H."/>
            <person name="Tritt A."/>
            <person name="Yoshinaga Y."/>
            <person name="Zwiers L.-H."/>
            <person name="Turgeon B."/>
            <person name="Goodwin S."/>
            <person name="Spatafora J."/>
            <person name="Crous P."/>
            <person name="Grigoriev I."/>
        </authorList>
    </citation>
    <scope>NUCLEOTIDE SEQUENCE</scope>
    <source>
        <strain evidence="2">CBS 121167</strain>
    </source>
</reference>
<feature type="region of interest" description="Disordered" evidence="1">
    <location>
        <begin position="33"/>
        <end position="63"/>
    </location>
</feature>
<protein>
    <submittedName>
        <fullName evidence="2">Uncharacterized protein</fullName>
    </submittedName>
</protein>
<gene>
    <name evidence="2" type="ORF">K452DRAFT_310506</name>
</gene>
<evidence type="ECO:0000313" key="3">
    <source>
        <dbReference type="Proteomes" id="UP000799438"/>
    </source>
</evidence>
<dbReference type="RefSeq" id="XP_033395268.1">
    <property type="nucleotide sequence ID" value="XM_033543344.1"/>
</dbReference>
<organism evidence="2 3">
    <name type="scientific">Aplosporella prunicola CBS 121167</name>
    <dbReference type="NCBI Taxonomy" id="1176127"/>
    <lineage>
        <taxon>Eukaryota</taxon>
        <taxon>Fungi</taxon>
        <taxon>Dikarya</taxon>
        <taxon>Ascomycota</taxon>
        <taxon>Pezizomycotina</taxon>
        <taxon>Dothideomycetes</taxon>
        <taxon>Dothideomycetes incertae sedis</taxon>
        <taxon>Botryosphaeriales</taxon>
        <taxon>Aplosporellaceae</taxon>
        <taxon>Aplosporella</taxon>
    </lineage>
</organism>
<proteinExistence type="predicted"/>
<dbReference type="EMBL" id="ML995492">
    <property type="protein sequence ID" value="KAF2139555.1"/>
    <property type="molecule type" value="Genomic_DNA"/>
</dbReference>
<evidence type="ECO:0000313" key="2">
    <source>
        <dbReference type="EMBL" id="KAF2139555.1"/>
    </source>
</evidence>
<sequence length="140" mass="15477">MPGYDNVLLLGWRCRIRCTTVVCCLFGRCRGQGAHSLSATPPATKSITTSPATPPTNANVSQNPYPSHDMFPHLSHVRAMWLRKPSARHTHAMHPALIDKFRGLDFTPLRDTNSGGASLETTCMYMALRVSSRNPCKWPA</sequence>